<protein>
    <submittedName>
        <fullName evidence="1">Uncharacterized protein</fullName>
    </submittedName>
</protein>
<proteinExistence type="predicted"/>
<name>A0A8X6TWI4_NEPPI</name>
<reference evidence="1" key="1">
    <citation type="submission" date="2020-08" db="EMBL/GenBank/DDBJ databases">
        <title>Multicomponent nature underlies the extraordinary mechanical properties of spider dragline silk.</title>
        <authorList>
            <person name="Kono N."/>
            <person name="Nakamura H."/>
            <person name="Mori M."/>
            <person name="Yoshida Y."/>
            <person name="Ohtoshi R."/>
            <person name="Malay A.D."/>
            <person name="Moran D.A.P."/>
            <person name="Tomita M."/>
            <person name="Numata K."/>
            <person name="Arakawa K."/>
        </authorList>
    </citation>
    <scope>NUCLEOTIDE SEQUENCE</scope>
</reference>
<keyword evidence="2" id="KW-1185">Reference proteome</keyword>
<evidence type="ECO:0000313" key="2">
    <source>
        <dbReference type="Proteomes" id="UP000887013"/>
    </source>
</evidence>
<evidence type="ECO:0000313" key="1">
    <source>
        <dbReference type="EMBL" id="GFT57627.1"/>
    </source>
</evidence>
<sequence length="93" mass="10695">MLLSDQLQFSSGVSEREVYVNMSEVQYLTNKVMSGIETSLLKELDLSNLHEEHLVSKQTEESCLRKEILLEQNAHLVKNNNFLKLKKLGSLFL</sequence>
<dbReference type="AlphaFoldDB" id="A0A8X6TWI4"/>
<accession>A0A8X6TWI4</accession>
<dbReference type="EMBL" id="BMAW01018262">
    <property type="protein sequence ID" value="GFT57627.1"/>
    <property type="molecule type" value="Genomic_DNA"/>
</dbReference>
<organism evidence="1 2">
    <name type="scientific">Nephila pilipes</name>
    <name type="common">Giant wood spider</name>
    <name type="synonym">Nephila maculata</name>
    <dbReference type="NCBI Taxonomy" id="299642"/>
    <lineage>
        <taxon>Eukaryota</taxon>
        <taxon>Metazoa</taxon>
        <taxon>Ecdysozoa</taxon>
        <taxon>Arthropoda</taxon>
        <taxon>Chelicerata</taxon>
        <taxon>Arachnida</taxon>
        <taxon>Araneae</taxon>
        <taxon>Araneomorphae</taxon>
        <taxon>Entelegynae</taxon>
        <taxon>Araneoidea</taxon>
        <taxon>Nephilidae</taxon>
        <taxon>Nephila</taxon>
    </lineage>
</organism>
<gene>
    <name evidence="1" type="ORF">NPIL_436451</name>
</gene>
<comment type="caution">
    <text evidence="1">The sequence shown here is derived from an EMBL/GenBank/DDBJ whole genome shotgun (WGS) entry which is preliminary data.</text>
</comment>
<dbReference type="Proteomes" id="UP000887013">
    <property type="component" value="Unassembled WGS sequence"/>
</dbReference>